<keyword evidence="2" id="KW-1185">Reference proteome</keyword>
<gene>
    <name evidence="1" type="ORF">GCM10007315_19720</name>
</gene>
<name>A0A918TTX2_9RHOB</name>
<reference evidence="1" key="1">
    <citation type="journal article" date="2014" name="Int. J. Syst. Evol. Microbiol.">
        <title>Complete genome sequence of Corynebacterium casei LMG S-19264T (=DSM 44701T), isolated from a smear-ripened cheese.</title>
        <authorList>
            <consortium name="US DOE Joint Genome Institute (JGI-PGF)"/>
            <person name="Walter F."/>
            <person name="Albersmeier A."/>
            <person name="Kalinowski J."/>
            <person name="Ruckert C."/>
        </authorList>
    </citation>
    <scope>NUCLEOTIDE SEQUENCE</scope>
    <source>
        <strain evidence="1">KCTC 23310</strain>
    </source>
</reference>
<evidence type="ECO:0000313" key="2">
    <source>
        <dbReference type="Proteomes" id="UP000638981"/>
    </source>
</evidence>
<sequence length="132" mass="14168">MITRPSISGIAPLRLVAQMLMLLPFVILSLFAPGVMPTRGADGTMQVVLCSPEGPVHVTIGPDGTPIPTQDQPRDDRCDWAVNHVDLALLTTPALPTPLEISLAMPQADLWADHRPAHDPRGLYARGPPAQL</sequence>
<dbReference type="Pfam" id="PF11162">
    <property type="entry name" value="DUF2946"/>
    <property type="match status" value="1"/>
</dbReference>
<evidence type="ECO:0000313" key="1">
    <source>
        <dbReference type="EMBL" id="GHC56435.1"/>
    </source>
</evidence>
<dbReference type="EMBL" id="BMYJ01000005">
    <property type="protein sequence ID" value="GHC56435.1"/>
    <property type="molecule type" value="Genomic_DNA"/>
</dbReference>
<accession>A0A918TTX2</accession>
<dbReference type="RefSeq" id="WP_189411487.1">
    <property type="nucleotide sequence ID" value="NZ_BMYJ01000005.1"/>
</dbReference>
<protein>
    <recommendedName>
        <fullName evidence="3">DUF2946 domain-containing protein</fullName>
    </recommendedName>
</protein>
<evidence type="ECO:0008006" key="3">
    <source>
        <dbReference type="Google" id="ProtNLM"/>
    </source>
</evidence>
<proteinExistence type="predicted"/>
<reference evidence="1" key="2">
    <citation type="submission" date="2020-09" db="EMBL/GenBank/DDBJ databases">
        <authorList>
            <person name="Sun Q."/>
            <person name="Kim S."/>
        </authorList>
    </citation>
    <scope>NUCLEOTIDE SEQUENCE</scope>
    <source>
        <strain evidence="1">KCTC 23310</strain>
    </source>
</reference>
<comment type="caution">
    <text evidence="1">The sequence shown here is derived from an EMBL/GenBank/DDBJ whole genome shotgun (WGS) entry which is preliminary data.</text>
</comment>
<organism evidence="1 2">
    <name type="scientific">Neogemmobacter tilapiae</name>
    <dbReference type="NCBI Taxonomy" id="875041"/>
    <lineage>
        <taxon>Bacteria</taxon>
        <taxon>Pseudomonadati</taxon>
        <taxon>Pseudomonadota</taxon>
        <taxon>Alphaproteobacteria</taxon>
        <taxon>Rhodobacterales</taxon>
        <taxon>Paracoccaceae</taxon>
        <taxon>Neogemmobacter</taxon>
    </lineage>
</organism>
<dbReference type="AlphaFoldDB" id="A0A918TTX2"/>
<dbReference type="Proteomes" id="UP000638981">
    <property type="component" value="Unassembled WGS sequence"/>
</dbReference>
<dbReference type="InterPro" id="IPR021333">
    <property type="entry name" value="DUF2946"/>
</dbReference>